<keyword evidence="4" id="KW-1185">Reference proteome</keyword>
<reference evidence="3 4" key="1">
    <citation type="submission" date="2024-09" db="EMBL/GenBank/DDBJ databases">
        <authorList>
            <person name="Sun Q."/>
            <person name="Mori K."/>
        </authorList>
    </citation>
    <scope>NUCLEOTIDE SEQUENCE [LARGE SCALE GENOMIC DNA]</scope>
    <source>
        <strain evidence="3 4">CCM 7659</strain>
    </source>
</reference>
<feature type="compositionally biased region" description="Pro residues" evidence="1">
    <location>
        <begin position="206"/>
        <end position="216"/>
    </location>
</feature>
<dbReference type="NCBIfam" id="NF040712">
    <property type="entry name" value="SepH"/>
    <property type="match status" value="1"/>
</dbReference>
<dbReference type="InterPro" id="IPR047682">
    <property type="entry name" value="SepH-like"/>
</dbReference>
<dbReference type="RefSeq" id="WP_241730413.1">
    <property type="nucleotide sequence ID" value="NZ_JAALDM010000339.1"/>
</dbReference>
<dbReference type="Pfam" id="PF11268">
    <property type="entry name" value="DUF3071"/>
    <property type="match status" value="1"/>
</dbReference>
<gene>
    <name evidence="3" type="primary">sepH</name>
    <name evidence="3" type="ORF">ACFFVD_00205</name>
</gene>
<feature type="compositionally biased region" description="Basic and acidic residues" evidence="1">
    <location>
        <begin position="284"/>
        <end position="306"/>
    </location>
</feature>
<feature type="compositionally biased region" description="Low complexity" evidence="1">
    <location>
        <begin position="217"/>
        <end position="227"/>
    </location>
</feature>
<evidence type="ECO:0000313" key="3">
    <source>
        <dbReference type="EMBL" id="MFB9258222.1"/>
    </source>
</evidence>
<dbReference type="Proteomes" id="UP001589700">
    <property type="component" value="Unassembled WGS sequence"/>
</dbReference>
<dbReference type="InterPro" id="IPR021421">
    <property type="entry name" value="DUF3071"/>
</dbReference>
<proteinExistence type="predicted"/>
<feature type="compositionally biased region" description="Polar residues" evidence="1">
    <location>
        <begin position="247"/>
        <end position="256"/>
    </location>
</feature>
<feature type="domain" description="DUF3071" evidence="2">
    <location>
        <begin position="1"/>
        <end position="171"/>
    </location>
</feature>
<dbReference type="EMBL" id="JBHMDY010000001">
    <property type="protein sequence ID" value="MFB9258222.1"/>
    <property type="molecule type" value="Genomic_DNA"/>
</dbReference>
<evidence type="ECO:0000259" key="2">
    <source>
        <dbReference type="Pfam" id="PF11268"/>
    </source>
</evidence>
<sequence>MRKLRIIGVDTESSLVECEVPDSGEKFTVPLDDRFRAAARGEFVAAGGADRAPVTGTLRPREIQDRIRHGVSPEQVAADAGVPMSRIEGFAIPVLLERSNAAELARNSHPVLSDGPSLDTLADKVDAALDQRGIDPELVKWDAWRDRSGGWVVAISWPAGLSDDAQATWSFVPDSHGGSARPLNEDAERILDPSRATALRTVSEAPPQPPGPPPIRAVPASVETPPAVEAPPPFDPRPAVEAPTAFNAPSTRSSAADSPAPIEMRPPAASRGRTSADAGSAPSDDAKRSDQSADREASHARRDTAHHAAGTSRHAADTRPDAPAAESGKKDEREETSDDDFLQHTPNEPERKSSRRHPTMPSWEDVLLGVRSKDD</sequence>
<name>A0ABV5JKI1_9ACTN</name>
<evidence type="ECO:0000256" key="1">
    <source>
        <dbReference type="SAM" id="MobiDB-lite"/>
    </source>
</evidence>
<comment type="caution">
    <text evidence="3">The sequence shown here is derived from an EMBL/GenBank/DDBJ whole genome shotgun (WGS) entry which is preliminary data.</text>
</comment>
<organism evidence="3 4">
    <name type="scientific">Dietzia aerolata</name>
    <dbReference type="NCBI Taxonomy" id="595984"/>
    <lineage>
        <taxon>Bacteria</taxon>
        <taxon>Bacillati</taxon>
        <taxon>Actinomycetota</taxon>
        <taxon>Actinomycetes</taxon>
        <taxon>Mycobacteriales</taxon>
        <taxon>Dietziaceae</taxon>
        <taxon>Dietzia</taxon>
    </lineage>
</organism>
<feature type="region of interest" description="Disordered" evidence="1">
    <location>
        <begin position="201"/>
        <end position="375"/>
    </location>
</feature>
<accession>A0ABV5JKI1</accession>
<protein>
    <submittedName>
        <fullName evidence="3">Septation protein SepH</fullName>
    </submittedName>
</protein>
<evidence type="ECO:0000313" key="4">
    <source>
        <dbReference type="Proteomes" id="UP001589700"/>
    </source>
</evidence>